<evidence type="ECO:0000256" key="4">
    <source>
        <dbReference type="ARBA" id="ARBA00009503"/>
    </source>
</evidence>
<comment type="catalytic activity">
    <reaction evidence="1">
        <text>(7,8-dihydropterin-6-yl)methyl diphosphate + 4-aminobenzoate = 7,8-dihydropteroate + diphosphate</text>
        <dbReference type="Rhea" id="RHEA:19949"/>
        <dbReference type="ChEBI" id="CHEBI:17836"/>
        <dbReference type="ChEBI" id="CHEBI:17839"/>
        <dbReference type="ChEBI" id="CHEBI:33019"/>
        <dbReference type="ChEBI" id="CHEBI:72950"/>
        <dbReference type="EC" id="2.5.1.15"/>
    </reaction>
</comment>
<evidence type="ECO:0000313" key="14">
    <source>
        <dbReference type="EMBL" id="ABZ83882.1"/>
    </source>
</evidence>
<dbReference type="AlphaFoldDB" id="B0TBP3"/>
<evidence type="ECO:0000256" key="7">
    <source>
        <dbReference type="ARBA" id="ARBA00022679"/>
    </source>
</evidence>
<comment type="similarity">
    <text evidence="4">Belongs to the DHPS family.</text>
</comment>
<feature type="domain" description="Pterin-binding" evidence="13">
    <location>
        <begin position="148"/>
        <end position="394"/>
    </location>
</feature>
<keyword evidence="9" id="KW-0460">Magnesium</keyword>
<comment type="cofactor">
    <cofactor evidence="2">
        <name>Mg(2+)</name>
        <dbReference type="ChEBI" id="CHEBI:18420"/>
    </cofactor>
</comment>
<keyword evidence="15" id="KW-1185">Reference proteome</keyword>
<dbReference type="PROSITE" id="PS00793">
    <property type="entry name" value="DHPS_2"/>
    <property type="match status" value="1"/>
</dbReference>
<dbReference type="UniPathway" id="UPA00077">
    <property type="reaction ID" value="UER00156"/>
</dbReference>
<organism evidence="14 15">
    <name type="scientific">Heliobacterium modesticaldum (strain ATCC 51547 / Ice1)</name>
    <dbReference type="NCBI Taxonomy" id="498761"/>
    <lineage>
        <taxon>Bacteria</taxon>
        <taxon>Bacillati</taxon>
        <taxon>Bacillota</taxon>
        <taxon>Clostridia</taxon>
        <taxon>Eubacteriales</taxon>
        <taxon>Heliobacteriaceae</taxon>
        <taxon>Heliomicrobium</taxon>
    </lineage>
</organism>
<dbReference type="InterPro" id="IPR011005">
    <property type="entry name" value="Dihydropteroate_synth-like_sf"/>
</dbReference>
<dbReference type="PANTHER" id="PTHR20941:SF1">
    <property type="entry name" value="FOLIC ACID SYNTHESIS PROTEIN FOL1"/>
    <property type="match status" value="1"/>
</dbReference>
<proteinExistence type="inferred from homology"/>
<dbReference type="InterPro" id="IPR045031">
    <property type="entry name" value="DHP_synth-like"/>
</dbReference>
<dbReference type="HOGENOM" id="CLU_008023_1_0_9"/>
<dbReference type="PROSITE" id="PS00792">
    <property type="entry name" value="DHPS_1"/>
    <property type="match status" value="1"/>
</dbReference>
<gene>
    <name evidence="14" type="primary">folP</name>
    <name evidence="14" type="ORF">HM1_0670</name>
</gene>
<dbReference type="SUPFAM" id="SSF51717">
    <property type="entry name" value="Dihydropteroate synthetase-like"/>
    <property type="match status" value="1"/>
</dbReference>
<evidence type="ECO:0000256" key="1">
    <source>
        <dbReference type="ARBA" id="ARBA00000012"/>
    </source>
</evidence>
<evidence type="ECO:0000256" key="8">
    <source>
        <dbReference type="ARBA" id="ARBA00022723"/>
    </source>
</evidence>
<dbReference type="GO" id="GO:0005829">
    <property type="term" value="C:cytosol"/>
    <property type="evidence" value="ECO:0007669"/>
    <property type="project" value="TreeGrafter"/>
</dbReference>
<evidence type="ECO:0000313" key="15">
    <source>
        <dbReference type="Proteomes" id="UP000008550"/>
    </source>
</evidence>
<evidence type="ECO:0000256" key="6">
    <source>
        <dbReference type="ARBA" id="ARBA00016919"/>
    </source>
</evidence>
<dbReference type="RefSeq" id="WP_012282400.1">
    <property type="nucleotide sequence ID" value="NC_010337.2"/>
</dbReference>
<dbReference type="InterPro" id="IPR006390">
    <property type="entry name" value="DHP_synth_dom"/>
</dbReference>
<evidence type="ECO:0000256" key="12">
    <source>
        <dbReference type="ARBA" id="ARBA00053449"/>
    </source>
</evidence>
<name>B0TBP3_HELMI</name>
<evidence type="ECO:0000256" key="9">
    <source>
        <dbReference type="ARBA" id="ARBA00022842"/>
    </source>
</evidence>
<dbReference type="PROSITE" id="PS50972">
    <property type="entry name" value="PTERIN_BINDING"/>
    <property type="match status" value="1"/>
</dbReference>
<dbReference type="Gene3D" id="3.20.20.20">
    <property type="entry name" value="Dihydropteroate synthase-like"/>
    <property type="match status" value="1"/>
</dbReference>
<dbReference type="KEGG" id="hmo:HM1_0670"/>
<keyword evidence="10" id="KW-0289">Folate biosynthesis</keyword>
<evidence type="ECO:0000256" key="10">
    <source>
        <dbReference type="ARBA" id="ARBA00022909"/>
    </source>
</evidence>
<evidence type="ECO:0000256" key="3">
    <source>
        <dbReference type="ARBA" id="ARBA00004763"/>
    </source>
</evidence>
<evidence type="ECO:0000256" key="2">
    <source>
        <dbReference type="ARBA" id="ARBA00001946"/>
    </source>
</evidence>
<evidence type="ECO:0000259" key="13">
    <source>
        <dbReference type="PROSITE" id="PS50972"/>
    </source>
</evidence>
<dbReference type="PANTHER" id="PTHR20941">
    <property type="entry name" value="FOLATE SYNTHESIS PROTEINS"/>
    <property type="match status" value="1"/>
</dbReference>
<evidence type="ECO:0000256" key="11">
    <source>
        <dbReference type="ARBA" id="ARBA00030193"/>
    </source>
</evidence>
<dbReference type="GO" id="GO:0046654">
    <property type="term" value="P:tetrahydrofolate biosynthetic process"/>
    <property type="evidence" value="ECO:0007669"/>
    <property type="project" value="UniProtKB-UniPathway"/>
</dbReference>
<dbReference type="GO" id="GO:0046656">
    <property type="term" value="P:folic acid biosynthetic process"/>
    <property type="evidence" value="ECO:0007669"/>
    <property type="project" value="UniProtKB-KW"/>
</dbReference>
<comment type="function">
    <text evidence="12">Catalyzes the condensation of para-aminobenzoate (pABA) with 6-hydroxymethyl-7,8-dihydropterin diphosphate (DHPt-PP) to form 7,8-dihydropteroate (H2Pte), the immediate precursor of folate derivatives.</text>
</comment>
<dbReference type="Proteomes" id="UP000008550">
    <property type="component" value="Chromosome"/>
</dbReference>
<dbReference type="GO" id="GO:0004156">
    <property type="term" value="F:dihydropteroate synthase activity"/>
    <property type="evidence" value="ECO:0007669"/>
    <property type="project" value="UniProtKB-EC"/>
</dbReference>
<dbReference type="eggNOG" id="COG0294">
    <property type="taxonomic scope" value="Bacteria"/>
</dbReference>
<comment type="pathway">
    <text evidence="3">Cofactor biosynthesis; tetrahydrofolate biosynthesis; 7,8-dihydrofolate from 2-amino-4-hydroxy-6-hydroxymethyl-7,8-dihydropteridine diphosphate and 4-aminobenzoate: step 1/2.</text>
</comment>
<dbReference type="EC" id="2.5.1.15" evidence="5"/>
<dbReference type="GO" id="GO:0046872">
    <property type="term" value="F:metal ion binding"/>
    <property type="evidence" value="ECO:0007669"/>
    <property type="project" value="UniProtKB-KW"/>
</dbReference>
<dbReference type="Pfam" id="PF00809">
    <property type="entry name" value="Pterin_bind"/>
    <property type="match status" value="1"/>
</dbReference>
<evidence type="ECO:0000256" key="5">
    <source>
        <dbReference type="ARBA" id="ARBA00012458"/>
    </source>
</evidence>
<dbReference type="NCBIfam" id="TIGR01496">
    <property type="entry name" value="DHPS"/>
    <property type="match status" value="1"/>
</dbReference>
<dbReference type="CDD" id="cd00739">
    <property type="entry name" value="DHPS"/>
    <property type="match status" value="1"/>
</dbReference>
<reference evidence="14 15" key="1">
    <citation type="journal article" date="2008" name="J. Bacteriol.">
        <title>The genome of Heliobacterium modesticaldum, a phototrophic representative of the Firmicutes containing the simplest photosynthetic apparatus.</title>
        <authorList>
            <person name="Sattley W.M."/>
            <person name="Madigan M.T."/>
            <person name="Swingley W.D."/>
            <person name="Cheung P.C."/>
            <person name="Clocksin K.M."/>
            <person name="Conrad A.L."/>
            <person name="Dejesa L.C."/>
            <person name="Honchak B.M."/>
            <person name="Jung D.O."/>
            <person name="Karbach L.E."/>
            <person name="Kurdoglu A."/>
            <person name="Lahiri S."/>
            <person name="Mastrian S.D."/>
            <person name="Page L.E."/>
            <person name="Taylor H.L."/>
            <person name="Wang Z.T."/>
            <person name="Raymond J."/>
            <person name="Chen M."/>
            <person name="Blankenship R.E."/>
            <person name="Touchman J.W."/>
        </authorList>
    </citation>
    <scope>NUCLEOTIDE SEQUENCE [LARGE SCALE GENOMIC DNA]</scope>
    <source>
        <strain evidence="15">ATCC 51547 / Ice1</strain>
    </source>
</reference>
<accession>B0TBP3</accession>
<keyword evidence="7" id="KW-0808">Transferase</keyword>
<keyword evidence="8" id="KW-0479">Metal-binding</keyword>
<dbReference type="EMBL" id="CP000930">
    <property type="protein sequence ID" value="ABZ83882.1"/>
    <property type="molecule type" value="Genomic_DNA"/>
</dbReference>
<dbReference type="STRING" id="498761.HM1_0670"/>
<sequence length="402" mass="44083">MAFAGEGVTIKTVQIIEVRDKEDLWRLLDSIGCDPAGTAIMAEKGVHRILRVNGVPAKAANLLKQELLARGGDCAVRRQTCVLTVEETDCILMGTERQYRDLCRKLRMQPFGLKGLADRIEGALRRYDRQEPHCLDCRGKKLVVGERTLVMGILNLTPDSFSDGGSYPEVRDALRRMEEMVAEGADIIDVGAESTRPGATALTAEEELERLMPFLREIIPNCPVPVSIDTYKAATARQALEAGAHIINDIWGLQFDQDMAAVAAAYGAPVVVMHNRRNTDYADLMGEIVAFLEGSVHIAETAGIPPEAIIVDPGIGFGKTYEQNLDVMNRLGELRVLGKRILLGTSRKSLIARTLDLPPHDRVEGTLATTVLGITKGVDIIRVHDVRANVRAARMADAMVRR</sequence>
<dbReference type="InterPro" id="IPR000489">
    <property type="entry name" value="Pterin-binding_dom"/>
</dbReference>
<protein>
    <recommendedName>
        <fullName evidence="6">Dihydropteroate synthase</fullName>
        <ecNumber evidence="5">2.5.1.15</ecNumber>
    </recommendedName>
    <alternativeName>
        <fullName evidence="11">Dihydropteroate pyrophosphorylase</fullName>
    </alternativeName>
</protein>
<dbReference type="FunFam" id="3.20.20.20:FF:000006">
    <property type="entry name" value="Dihydropteroate synthase"/>
    <property type="match status" value="1"/>
</dbReference>